<dbReference type="InterPro" id="IPR038670">
    <property type="entry name" value="HslJ-like_sf"/>
</dbReference>
<protein>
    <recommendedName>
        <fullName evidence="2">DUF306 domain-containing protein</fullName>
    </recommendedName>
</protein>
<keyword evidence="4" id="KW-1185">Reference proteome</keyword>
<feature type="chain" id="PRO_5039372077" description="DUF306 domain-containing protein" evidence="1">
    <location>
        <begin position="28"/>
        <end position="169"/>
    </location>
</feature>
<dbReference type="Pfam" id="PF03724">
    <property type="entry name" value="META"/>
    <property type="match status" value="1"/>
</dbReference>
<name>A0A7Y9LQT6_9MICC</name>
<dbReference type="PROSITE" id="PS51257">
    <property type="entry name" value="PROKAR_LIPOPROTEIN"/>
    <property type="match status" value="1"/>
</dbReference>
<dbReference type="EMBL" id="JACBYQ010000001">
    <property type="protein sequence ID" value="NYE93884.1"/>
    <property type="molecule type" value="Genomic_DNA"/>
</dbReference>
<reference evidence="3 4" key="1">
    <citation type="submission" date="2020-07" db="EMBL/GenBank/DDBJ databases">
        <title>Sequencing the genomes of 1000 actinobacteria strains.</title>
        <authorList>
            <person name="Klenk H.-P."/>
        </authorList>
    </citation>
    <scope>NUCLEOTIDE SEQUENCE [LARGE SCALE GENOMIC DNA]</scope>
    <source>
        <strain evidence="3 4">DSM 102047</strain>
    </source>
</reference>
<evidence type="ECO:0000313" key="3">
    <source>
        <dbReference type="EMBL" id="NYE93884.1"/>
    </source>
</evidence>
<feature type="domain" description="DUF306" evidence="2">
    <location>
        <begin position="94"/>
        <end position="166"/>
    </location>
</feature>
<feature type="signal peptide" evidence="1">
    <location>
        <begin position="1"/>
        <end position="27"/>
    </location>
</feature>
<keyword evidence="1" id="KW-0732">Signal</keyword>
<dbReference type="RefSeq" id="WP_218846886.1">
    <property type="nucleotide sequence ID" value="NZ_JACBYQ010000001.1"/>
</dbReference>
<gene>
    <name evidence="3" type="ORF">FHU41_000105</name>
</gene>
<dbReference type="AlphaFoldDB" id="A0A7Y9LQT6"/>
<accession>A0A7Y9LQT6</accession>
<evidence type="ECO:0000259" key="2">
    <source>
        <dbReference type="Pfam" id="PF03724"/>
    </source>
</evidence>
<sequence>MKHFLWWSKAFSALFLCLLLTSCGSGPVGGPGTAVNTPSASSSTPPQESCAVFLPATPCSQYVSVSGASHGVVLPWLAKGGLIVGLTSVNGGLQFTAKTPCDPISGPATLSGNSLTVGKLAVGAAGCVGDQSQQQQWMMQFLKQPITMTFSQNVLTWTSGTDTLSFKSR</sequence>
<dbReference type="Gene3D" id="2.40.128.270">
    <property type="match status" value="1"/>
</dbReference>
<proteinExistence type="predicted"/>
<organism evidence="3 4">
    <name type="scientific">Psychromicrobium silvestre</name>
    <dbReference type="NCBI Taxonomy" id="1645614"/>
    <lineage>
        <taxon>Bacteria</taxon>
        <taxon>Bacillati</taxon>
        <taxon>Actinomycetota</taxon>
        <taxon>Actinomycetes</taxon>
        <taxon>Micrococcales</taxon>
        <taxon>Micrococcaceae</taxon>
        <taxon>Psychromicrobium</taxon>
    </lineage>
</organism>
<dbReference type="InterPro" id="IPR005184">
    <property type="entry name" value="DUF306_Meta_HslJ"/>
</dbReference>
<comment type="caution">
    <text evidence="3">The sequence shown here is derived from an EMBL/GenBank/DDBJ whole genome shotgun (WGS) entry which is preliminary data.</text>
</comment>
<dbReference type="Proteomes" id="UP000521748">
    <property type="component" value="Unassembled WGS sequence"/>
</dbReference>
<evidence type="ECO:0000256" key="1">
    <source>
        <dbReference type="SAM" id="SignalP"/>
    </source>
</evidence>
<evidence type="ECO:0000313" key="4">
    <source>
        <dbReference type="Proteomes" id="UP000521748"/>
    </source>
</evidence>